<dbReference type="GO" id="GO:0004029">
    <property type="term" value="F:aldehyde dehydrogenase (NAD+) activity"/>
    <property type="evidence" value="ECO:0007669"/>
    <property type="project" value="UniProtKB-EC"/>
</dbReference>
<name>A0A9W9EFG8_9EURO</name>
<feature type="active site" evidence="6">
    <location>
        <position position="263"/>
    </location>
</feature>
<evidence type="ECO:0000256" key="6">
    <source>
        <dbReference type="PROSITE-ProRule" id="PRU10007"/>
    </source>
</evidence>
<evidence type="ECO:0000256" key="4">
    <source>
        <dbReference type="ARBA" id="ARBA00024226"/>
    </source>
</evidence>
<dbReference type="SUPFAM" id="SSF53720">
    <property type="entry name" value="ALDH-like"/>
    <property type="match status" value="1"/>
</dbReference>
<dbReference type="AlphaFoldDB" id="A0A9W9EFG8"/>
<comment type="similarity">
    <text evidence="2 7">Belongs to the aldehyde dehydrogenase family.</text>
</comment>
<dbReference type="FunFam" id="3.40.605.10:FF:000007">
    <property type="entry name" value="NAD/NADP-dependent betaine aldehyde dehydrogenase"/>
    <property type="match status" value="1"/>
</dbReference>
<comment type="catalytic activity">
    <reaction evidence="5">
        <text>an aldehyde + NAD(+) + H2O = a carboxylate + NADH + 2 H(+)</text>
        <dbReference type="Rhea" id="RHEA:16185"/>
        <dbReference type="ChEBI" id="CHEBI:15377"/>
        <dbReference type="ChEBI" id="CHEBI:15378"/>
        <dbReference type="ChEBI" id="CHEBI:17478"/>
        <dbReference type="ChEBI" id="CHEBI:29067"/>
        <dbReference type="ChEBI" id="CHEBI:57540"/>
        <dbReference type="ChEBI" id="CHEBI:57945"/>
        <dbReference type="EC" id="1.2.1.3"/>
    </reaction>
</comment>
<feature type="non-terminal residue" evidence="9">
    <location>
        <position position="1"/>
    </location>
</feature>
<evidence type="ECO:0000313" key="10">
    <source>
        <dbReference type="Proteomes" id="UP001149165"/>
    </source>
</evidence>
<keyword evidence="10" id="KW-1185">Reference proteome</keyword>
<proteinExistence type="inferred from homology"/>
<evidence type="ECO:0000256" key="7">
    <source>
        <dbReference type="RuleBase" id="RU003345"/>
    </source>
</evidence>
<evidence type="ECO:0000259" key="8">
    <source>
        <dbReference type="Pfam" id="PF00171"/>
    </source>
</evidence>
<reference evidence="9" key="2">
    <citation type="journal article" date="2023" name="IMA Fungus">
        <title>Comparative genomic study of the Penicillium genus elucidates a diverse pangenome and 15 lateral gene transfer events.</title>
        <authorList>
            <person name="Petersen C."/>
            <person name="Sorensen T."/>
            <person name="Nielsen M.R."/>
            <person name="Sondergaard T.E."/>
            <person name="Sorensen J.L."/>
            <person name="Fitzpatrick D.A."/>
            <person name="Frisvad J.C."/>
            <person name="Nielsen K.L."/>
        </authorList>
    </citation>
    <scope>NUCLEOTIDE SEQUENCE</scope>
    <source>
        <strain evidence="9">IBT 30069</strain>
    </source>
</reference>
<protein>
    <recommendedName>
        <fullName evidence="4">aldehyde dehydrogenase (NAD(+))</fullName>
        <ecNumber evidence="4">1.2.1.3</ecNumber>
    </recommendedName>
</protein>
<evidence type="ECO:0000256" key="5">
    <source>
        <dbReference type="ARBA" id="ARBA00049194"/>
    </source>
</evidence>
<evidence type="ECO:0000256" key="2">
    <source>
        <dbReference type="ARBA" id="ARBA00009986"/>
    </source>
</evidence>
<reference evidence="9" key="1">
    <citation type="submission" date="2022-11" db="EMBL/GenBank/DDBJ databases">
        <authorList>
            <person name="Petersen C."/>
        </authorList>
    </citation>
    <scope>NUCLEOTIDE SEQUENCE</scope>
    <source>
        <strain evidence="9">IBT 30069</strain>
    </source>
</reference>
<dbReference type="InterPro" id="IPR016160">
    <property type="entry name" value="Ald_DH_CS_CYS"/>
</dbReference>
<keyword evidence="3 7" id="KW-0560">Oxidoreductase</keyword>
<dbReference type="EMBL" id="JAPQKH010000012">
    <property type="protein sequence ID" value="KAJ5080814.1"/>
    <property type="molecule type" value="Genomic_DNA"/>
</dbReference>
<evidence type="ECO:0000313" key="9">
    <source>
        <dbReference type="EMBL" id="KAJ5080814.1"/>
    </source>
</evidence>
<accession>A0A9W9EFG8</accession>
<comment type="caution">
    <text evidence="9">The sequence shown here is derived from an EMBL/GenBank/DDBJ whole genome shotgun (WGS) entry which is preliminary data.</text>
</comment>
<dbReference type="PROSITE" id="PS00070">
    <property type="entry name" value="ALDEHYDE_DEHYDR_CYS"/>
    <property type="match status" value="1"/>
</dbReference>
<dbReference type="InterPro" id="IPR029510">
    <property type="entry name" value="Ald_DH_CS_GLU"/>
</dbReference>
<sequence length="489" mass="53128">MVSPQPIPSAEELQNKLYINGEYVQGKSGEWYTLYNPNDDQVISDKIPIAGESDIDDAVNSAQDAFYGPWSKFTSAQRGACLRKLADILNEDERLEKILTLDSLSTGNPISIIPTREKNYIMGQLNYYAGWTDKMRGDYFPADDGFVKIVRHEPLGVCAGINPFNAPVATLIMKTAPCLATGNVMILKPSENSPLGSLAIAALFEAAGFPRGVFQVLTGAGQTGAMLAEHMRIRKISFTGSVATGRKIQIAAAKSNLKRVTLELGGKSPALVFEDADLENALTWTVNAILARSGQVCVAASRIYVQRSIAETFIERYTQRMKEAVAKMGNSLEESTSIGPLVNKAAFERVNGMIERGRLEAELVAGGVRRTEQGCFVEPTVFLNPTDDAEIYKNEIFGPVSVIKTFETEEEGLALANDTEFGLMSGVFTKDLNRALRMSSLLESGVVGVNCVSSMNVQVPFGGKKASGIGREFGEYALRSFTEPKTVLI</sequence>
<dbReference type="InterPro" id="IPR015590">
    <property type="entry name" value="Aldehyde_DH_dom"/>
</dbReference>
<dbReference type="Gene3D" id="3.40.309.10">
    <property type="entry name" value="Aldehyde Dehydrogenase, Chain A, domain 2"/>
    <property type="match status" value="1"/>
</dbReference>
<evidence type="ECO:0000256" key="1">
    <source>
        <dbReference type="ARBA" id="ARBA00004685"/>
    </source>
</evidence>
<dbReference type="InterPro" id="IPR016162">
    <property type="entry name" value="Ald_DH_N"/>
</dbReference>
<dbReference type="Gene3D" id="3.40.605.10">
    <property type="entry name" value="Aldehyde Dehydrogenase, Chain A, domain 1"/>
    <property type="match status" value="1"/>
</dbReference>
<feature type="domain" description="Aldehyde dehydrogenase" evidence="8">
    <location>
        <begin position="23"/>
        <end position="487"/>
    </location>
</feature>
<gene>
    <name evidence="9" type="ORF">N7456_013524</name>
</gene>
<dbReference type="FunFam" id="3.40.309.10:FF:000012">
    <property type="entry name" value="Betaine aldehyde dehydrogenase"/>
    <property type="match status" value="1"/>
</dbReference>
<evidence type="ECO:0000256" key="3">
    <source>
        <dbReference type="ARBA" id="ARBA00023002"/>
    </source>
</evidence>
<dbReference type="InterPro" id="IPR016161">
    <property type="entry name" value="Ald_DH/histidinol_DH"/>
</dbReference>
<comment type="pathway">
    <text evidence="1">Mycotoxin biosynthesis.</text>
</comment>
<dbReference type="InterPro" id="IPR016163">
    <property type="entry name" value="Ald_DH_C"/>
</dbReference>
<dbReference type="EC" id="1.2.1.3" evidence="4"/>
<dbReference type="PROSITE" id="PS00687">
    <property type="entry name" value="ALDEHYDE_DEHYDR_GLU"/>
    <property type="match status" value="1"/>
</dbReference>
<organism evidence="9 10">
    <name type="scientific">Penicillium angulare</name>
    <dbReference type="NCBI Taxonomy" id="116970"/>
    <lineage>
        <taxon>Eukaryota</taxon>
        <taxon>Fungi</taxon>
        <taxon>Dikarya</taxon>
        <taxon>Ascomycota</taxon>
        <taxon>Pezizomycotina</taxon>
        <taxon>Eurotiomycetes</taxon>
        <taxon>Eurotiomycetidae</taxon>
        <taxon>Eurotiales</taxon>
        <taxon>Aspergillaceae</taxon>
        <taxon>Penicillium</taxon>
    </lineage>
</organism>
<dbReference type="Pfam" id="PF00171">
    <property type="entry name" value="Aldedh"/>
    <property type="match status" value="1"/>
</dbReference>
<dbReference type="Proteomes" id="UP001149165">
    <property type="component" value="Unassembled WGS sequence"/>
</dbReference>
<dbReference type="PANTHER" id="PTHR11699">
    <property type="entry name" value="ALDEHYDE DEHYDROGENASE-RELATED"/>
    <property type="match status" value="1"/>
</dbReference>
<dbReference type="OrthoDB" id="310895at2759"/>